<evidence type="ECO:0000313" key="4">
    <source>
        <dbReference type="Proteomes" id="UP001056436"/>
    </source>
</evidence>
<comment type="caution">
    <text evidence="3">The sequence shown here is derived from an EMBL/GenBank/DDBJ whole genome shotgun (WGS) entry which is preliminary data.</text>
</comment>
<dbReference type="GO" id="GO:0016747">
    <property type="term" value="F:acyltransferase activity, transferring groups other than amino-acyl groups"/>
    <property type="evidence" value="ECO:0007669"/>
    <property type="project" value="InterPro"/>
</dbReference>
<dbReference type="Proteomes" id="UP001056436">
    <property type="component" value="Unassembled WGS sequence"/>
</dbReference>
<keyword evidence="4" id="KW-1185">Reference proteome</keyword>
<accession>A0A9P9XC74</accession>
<reference evidence="3" key="1">
    <citation type="submission" date="2019-01" db="EMBL/GenBank/DDBJ databases">
        <title>Colletotrichum abscissum LGMF1257.</title>
        <authorList>
            <person name="Baroncelli R."/>
        </authorList>
    </citation>
    <scope>NUCLEOTIDE SEQUENCE</scope>
    <source>
        <strain evidence="3">Ca142</strain>
    </source>
</reference>
<dbReference type="Pfam" id="PF13302">
    <property type="entry name" value="Acetyltransf_3"/>
    <property type="match status" value="1"/>
</dbReference>
<dbReference type="Gene3D" id="3.40.630.30">
    <property type="match status" value="1"/>
</dbReference>
<proteinExistence type="predicted"/>
<dbReference type="InterPro" id="IPR051531">
    <property type="entry name" value="N-acetyltransferase"/>
</dbReference>
<feature type="domain" description="N-acetyltransferase" evidence="2">
    <location>
        <begin position="36"/>
        <end position="224"/>
    </location>
</feature>
<dbReference type="EMBL" id="SDAQ01000051">
    <property type="protein sequence ID" value="KAI3547982.1"/>
    <property type="molecule type" value="Genomic_DNA"/>
</dbReference>
<gene>
    <name evidence="3" type="ORF">CABS02_08450</name>
</gene>
<evidence type="ECO:0000256" key="1">
    <source>
        <dbReference type="SAM" id="MobiDB-lite"/>
    </source>
</evidence>
<dbReference type="PANTHER" id="PTHR43792:SF1">
    <property type="entry name" value="N-ACETYLTRANSFERASE DOMAIN-CONTAINING PROTEIN"/>
    <property type="match status" value="1"/>
</dbReference>
<feature type="region of interest" description="Disordered" evidence="1">
    <location>
        <begin position="170"/>
        <end position="192"/>
    </location>
</feature>
<name>A0A9P9XC74_9PEZI</name>
<feature type="compositionally biased region" description="Low complexity" evidence="1">
    <location>
        <begin position="179"/>
        <end position="192"/>
    </location>
</feature>
<organism evidence="3 4">
    <name type="scientific">Colletotrichum abscissum</name>
    <dbReference type="NCBI Taxonomy" id="1671311"/>
    <lineage>
        <taxon>Eukaryota</taxon>
        <taxon>Fungi</taxon>
        <taxon>Dikarya</taxon>
        <taxon>Ascomycota</taxon>
        <taxon>Pezizomycotina</taxon>
        <taxon>Sordariomycetes</taxon>
        <taxon>Hypocreomycetidae</taxon>
        <taxon>Glomerellales</taxon>
        <taxon>Glomerellaceae</taxon>
        <taxon>Colletotrichum</taxon>
        <taxon>Colletotrichum acutatum species complex</taxon>
    </lineage>
</organism>
<dbReference type="SUPFAM" id="SSF55729">
    <property type="entry name" value="Acyl-CoA N-acyltransferases (Nat)"/>
    <property type="match status" value="1"/>
</dbReference>
<evidence type="ECO:0000313" key="3">
    <source>
        <dbReference type="EMBL" id="KAI3547982.1"/>
    </source>
</evidence>
<protein>
    <submittedName>
        <fullName evidence="3">Acetyltransferase</fullName>
    </submittedName>
</protein>
<dbReference type="AlphaFoldDB" id="A0A9P9XC74"/>
<evidence type="ECO:0000259" key="2">
    <source>
        <dbReference type="Pfam" id="PF13302"/>
    </source>
</evidence>
<dbReference type="InterPro" id="IPR000182">
    <property type="entry name" value="GNAT_dom"/>
</dbReference>
<dbReference type="InterPro" id="IPR016181">
    <property type="entry name" value="Acyl_CoA_acyltransferase"/>
</dbReference>
<dbReference type="OrthoDB" id="4072826at2759"/>
<dbReference type="PANTHER" id="PTHR43792">
    <property type="entry name" value="GNAT FAMILY, PUTATIVE (AFU_ORTHOLOGUE AFUA_3G00765)-RELATED-RELATED"/>
    <property type="match status" value="1"/>
</dbReference>
<sequence>MPEMDNEHLDFITVNTTLPTLPLPLLATRKPVLTERLILKPVSQDDLPALHAMRSQPEVMRWAVAGRPDADLDETQAWLDHNLPPNDAHNYNFTICLRSTGEFVGLGGVKRIGPSSPGLPGGELGWPEIGYLFCKEAWGKGYATEFLRGFVGAWWSLPRSAAPALRVERSVVGEETRPSQEQPGSESESEVNGAAVVAVGEILTAVTELDNLPSQKVLDKTGFQKLKVWTERDEKTQETTTLVGYGIEAPK</sequence>